<evidence type="ECO:0000313" key="2">
    <source>
        <dbReference type="EMBL" id="RAL65470.1"/>
    </source>
</evidence>
<reference evidence="2 3" key="1">
    <citation type="submission" date="2018-06" db="EMBL/GenBank/DDBJ databases">
        <title>Genome Sequence of the Brown Rot Fungal Pathogen Monilinia fructigena.</title>
        <authorList>
            <person name="Landi L."/>
            <person name="De Miccolis Angelini R.M."/>
            <person name="Pollastro S."/>
            <person name="Abate D."/>
            <person name="Faretra F."/>
            <person name="Romanazzi G."/>
        </authorList>
    </citation>
    <scope>NUCLEOTIDE SEQUENCE [LARGE SCALE GENOMIC DNA]</scope>
    <source>
        <strain evidence="2 3">Mfrg269</strain>
    </source>
</reference>
<gene>
    <name evidence="2" type="ORF">DID88_001036</name>
</gene>
<dbReference type="EMBL" id="QKRW01000010">
    <property type="protein sequence ID" value="RAL65470.1"/>
    <property type="molecule type" value="Genomic_DNA"/>
</dbReference>
<comment type="caution">
    <text evidence="2">The sequence shown here is derived from an EMBL/GenBank/DDBJ whole genome shotgun (WGS) entry which is preliminary data.</text>
</comment>
<evidence type="ECO:0000313" key="3">
    <source>
        <dbReference type="Proteomes" id="UP000249056"/>
    </source>
</evidence>
<evidence type="ECO:0000256" key="1">
    <source>
        <dbReference type="SAM" id="MobiDB-lite"/>
    </source>
</evidence>
<organism evidence="2 3">
    <name type="scientific">Monilinia fructigena</name>
    <dbReference type="NCBI Taxonomy" id="38457"/>
    <lineage>
        <taxon>Eukaryota</taxon>
        <taxon>Fungi</taxon>
        <taxon>Dikarya</taxon>
        <taxon>Ascomycota</taxon>
        <taxon>Pezizomycotina</taxon>
        <taxon>Leotiomycetes</taxon>
        <taxon>Helotiales</taxon>
        <taxon>Sclerotiniaceae</taxon>
        <taxon>Monilinia</taxon>
    </lineage>
</organism>
<accession>A0A395IYY9</accession>
<keyword evidence="3" id="KW-1185">Reference proteome</keyword>
<dbReference type="OrthoDB" id="3543749at2759"/>
<proteinExistence type="predicted"/>
<protein>
    <submittedName>
        <fullName evidence="2">Uncharacterized protein</fullName>
    </submittedName>
</protein>
<feature type="region of interest" description="Disordered" evidence="1">
    <location>
        <begin position="64"/>
        <end position="98"/>
    </location>
</feature>
<dbReference type="AlphaFoldDB" id="A0A395IYY9"/>
<sequence>MQWIGYLAPNPELPIPQDCIAFYINPYDINGPRSSPPHLPPEAPVAVFPPSVIRQTQVINQQIAGSMAPPPLPRSKGPAAPFQASRPHPQRNDSEEVIGSLSGCVYDLQNSLLNSGSP</sequence>
<name>A0A395IYY9_9HELO</name>
<dbReference type="Proteomes" id="UP000249056">
    <property type="component" value="Unassembled WGS sequence"/>
</dbReference>